<dbReference type="AlphaFoldDB" id="A0A0L0P4X8"/>
<evidence type="ECO:0000313" key="2">
    <source>
        <dbReference type="EMBL" id="KNE01427.1"/>
    </source>
</evidence>
<protein>
    <recommendedName>
        <fullName evidence="1">Calcineurin-like phosphoesterase domain-containing protein</fullName>
    </recommendedName>
</protein>
<evidence type="ECO:0000313" key="3">
    <source>
        <dbReference type="Proteomes" id="UP000037122"/>
    </source>
</evidence>
<dbReference type="Gene3D" id="3.60.21.10">
    <property type="match status" value="1"/>
</dbReference>
<dbReference type="VEuPathDB" id="FungiDB:CJI97_000676"/>
<reference evidence="3" key="1">
    <citation type="journal article" date="2015" name="BMC Genomics">
        <title>Draft genome of a commonly misdiagnosed multidrug resistant pathogen Candida auris.</title>
        <authorList>
            <person name="Chatterjee S."/>
            <person name="Alampalli S.V."/>
            <person name="Nageshan R.K."/>
            <person name="Chettiar S.T."/>
            <person name="Joshi S."/>
            <person name="Tatu U.S."/>
        </authorList>
    </citation>
    <scope>NUCLEOTIDE SEQUENCE [LARGE SCALE GENOMIC DNA]</scope>
    <source>
        <strain evidence="3">6684</strain>
    </source>
</reference>
<dbReference type="SUPFAM" id="SSF56300">
    <property type="entry name" value="Metallo-dependent phosphatases"/>
    <property type="match status" value="1"/>
</dbReference>
<dbReference type="VEuPathDB" id="FungiDB:QG37_01499"/>
<dbReference type="Pfam" id="PF00149">
    <property type="entry name" value="Metallophos"/>
    <property type="match status" value="1"/>
</dbReference>
<dbReference type="GO" id="GO:0005737">
    <property type="term" value="C:cytoplasm"/>
    <property type="evidence" value="ECO:0007669"/>
    <property type="project" value="TreeGrafter"/>
</dbReference>
<dbReference type="InterPro" id="IPR029052">
    <property type="entry name" value="Metallo-depent_PP-like"/>
</dbReference>
<dbReference type="InterPro" id="IPR004843">
    <property type="entry name" value="Calcineurin-like_PHP"/>
</dbReference>
<dbReference type="VEuPathDB" id="FungiDB:CJJ07_005142"/>
<sequence>MSIKSTLGSLVRNRKVLFLLFVGLFFTVSVHTLHGQGITVQYKEILPHNQVLTYAPISQTIADNYLVTDVQIRKCMKGFSCLAPKPSSSKSTWHKIDTKLNLHEISFSSYNYYMYVEKTHGPDASVFVTDVQFNPSDKAPNDKNKWKKHKVTSNLYVWINYMEQPDFETPYIRDVNLLFGTHDMKDTREHWKFNPAPIALPMKQSVQPHASLLAISVNDEMPIINTATEFESILKKNSLITTREPKFKIAQLSDLHIGLDQGRCFGEECKFDSGTLDFISLALESEGDIKLVVITGDLIDIERVKHIESAVLKALSPILALKIPFVFTFGDSDWDWNNYHTKINILNFVSSLPNCYNKDVSQADHRMHGLTNYNIKVYREPPASDDNKYDYNKLDLGNPDAIVTVLDSEFAEVDATQSNFMYRVTLHLSPDMNHRLLFFHYPLPNFRPDKQFKLIGSYNEKHKLETPTDRKFLIDAIDCGYKAISVGHEHENDACIWKTELNKDVLLCYSGIAGESGITKLEKDFSRRFRIFQIDFDNNNILSWKRTAKEPFDPQAIWPLGQ</sequence>
<dbReference type="GO" id="GO:0004721">
    <property type="term" value="F:phosphoprotein phosphatase activity"/>
    <property type="evidence" value="ECO:0007669"/>
    <property type="project" value="TreeGrafter"/>
</dbReference>
<proteinExistence type="predicted"/>
<gene>
    <name evidence="2" type="ORF">QG37_01499</name>
</gene>
<evidence type="ECO:0000259" key="1">
    <source>
        <dbReference type="Pfam" id="PF00149"/>
    </source>
</evidence>
<feature type="domain" description="Calcineurin-like phosphoesterase" evidence="1">
    <location>
        <begin position="247"/>
        <end position="381"/>
    </location>
</feature>
<dbReference type="VEuPathDB" id="FungiDB:CJJ09_002635"/>
<dbReference type="VEuPathDB" id="FungiDB:B9J08_000674"/>
<dbReference type="PANTHER" id="PTHR32440">
    <property type="entry name" value="PHOSPHATASE DCR2-RELATED-RELATED"/>
    <property type="match status" value="1"/>
</dbReference>
<comment type="caution">
    <text evidence="2">The sequence shown here is derived from an EMBL/GenBank/DDBJ whole genome shotgun (WGS) entry which is preliminary data.</text>
</comment>
<name>A0A0L0P4X8_CANAR</name>
<accession>A0A0L0P4X8</accession>
<dbReference type="EMBL" id="LGST01000011">
    <property type="protein sequence ID" value="KNE01427.1"/>
    <property type="molecule type" value="Genomic_DNA"/>
</dbReference>
<dbReference type="PANTHER" id="PTHR32440:SF0">
    <property type="entry name" value="PHOSPHATASE DCR2-RELATED"/>
    <property type="match status" value="1"/>
</dbReference>
<dbReference type="Proteomes" id="UP000037122">
    <property type="component" value="Unassembled WGS sequence"/>
</dbReference>
<dbReference type="VEuPathDB" id="FungiDB:CJI96_0003424"/>
<organism evidence="2 3">
    <name type="scientific">Candidozyma auris</name>
    <name type="common">Yeast</name>
    <name type="synonym">Candida auris</name>
    <dbReference type="NCBI Taxonomy" id="498019"/>
    <lineage>
        <taxon>Eukaryota</taxon>
        <taxon>Fungi</taxon>
        <taxon>Dikarya</taxon>
        <taxon>Ascomycota</taxon>
        <taxon>Saccharomycotina</taxon>
        <taxon>Pichiomycetes</taxon>
        <taxon>Metschnikowiaceae</taxon>
        <taxon>Candidozyma</taxon>
    </lineage>
</organism>